<dbReference type="SUPFAM" id="SSF57850">
    <property type="entry name" value="RING/U-box"/>
    <property type="match status" value="1"/>
</dbReference>
<dbReference type="NCBIfam" id="NF041916">
    <property type="entry name" value="RING_SCO0854"/>
    <property type="match status" value="1"/>
</dbReference>
<dbReference type="EMBL" id="BAAAUV010000004">
    <property type="protein sequence ID" value="GAA3202918.1"/>
    <property type="molecule type" value="Genomic_DNA"/>
</dbReference>
<organism evidence="2 3">
    <name type="scientific">Actinocorallia longicatena</name>
    <dbReference type="NCBI Taxonomy" id="111803"/>
    <lineage>
        <taxon>Bacteria</taxon>
        <taxon>Bacillati</taxon>
        <taxon>Actinomycetota</taxon>
        <taxon>Actinomycetes</taxon>
        <taxon>Streptosporangiales</taxon>
        <taxon>Thermomonosporaceae</taxon>
        <taxon>Actinocorallia</taxon>
    </lineage>
</organism>
<name>A0ABP6Q546_9ACTN</name>
<feature type="domain" description="RING-type" evidence="1">
    <location>
        <begin position="128"/>
        <end position="164"/>
    </location>
</feature>
<dbReference type="InterPro" id="IPR003325">
    <property type="entry name" value="TerD"/>
</dbReference>
<evidence type="ECO:0000259" key="1">
    <source>
        <dbReference type="PROSITE" id="PS50089"/>
    </source>
</evidence>
<dbReference type="PANTHER" id="PTHR32097">
    <property type="entry name" value="CAMP-BINDING PROTEIN 1-RELATED"/>
    <property type="match status" value="1"/>
</dbReference>
<dbReference type="InterPro" id="IPR013083">
    <property type="entry name" value="Znf_RING/FYVE/PHD"/>
</dbReference>
<comment type="caution">
    <text evidence="2">The sequence shown here is derived from an EMBL/GenBank/DDBJ whole genome shotgun (WGS) entry which is preliminary data.</text>
</comment>
<dbReference type="InterPro" id="IPR051324">
    <property type="entry name" value="Stress/Tellurium_Resist"/>
</dbReference>
<accession>A0ABP6Q546</accession>
<dbReference type="Pfam" id="PF14447">
    <property type="entry name" value="Prok-RING_4"/>
    <property type="match status" value="1"/>
</dbReference>
<dbReference type="Gene3D" id="3.30.40.10">
    <property type="entry name" value="Zinc/RING finger domain, C3HC4 (zinc finger)"/>
    <property type="match status" value="1"/>
</dbReference>
<evidence type="ECO:0000313" key="2">
    <source>
        <dbReference type="EMBL" id="GAA3202918.1"/>
    </source>
</evidence>
<dbReference type="PANTHER" id="PTHR32097:SF18">
    <property type="entry name" value="RING-TYPE DOMAIN-CONTAINING PROTEIN"/>
    <property type="match status" value="1"/>
</dbReference>
<sequence length="849" mass="91813">MDRLAGVLMRRLRVVVPETLLDGAVPPARGRRGRRAEVANGLMALEADLVELGFVVAADLRAALGALTGDQLAVAGRRLVDLAQREVGADVLHVPLFRHFPESVPEDTLELYVRRMFTRLVQEREQPCALCGDRRSVHPVRPCAHLVCRNCWDGGEYTACPLCHRRVDPKDAFLRPTRERAGRAPSGTARRTILLAHGSDAAGLSRDLLRSLLTRQTPLSERDRADVAVLLGENLPASAGWLPPRVPVRASRAAALAVLLPAVDDPAPLLEAHVDTATDVLRLLFALSGGDPALDALPPRRVSPPRWLRRALLDRMERLPLPLLAEDLRRHGEKWKHAAEVLHPFASHRRHPGVATAFAALRRTRLDPATAFGGTVLERAAEHPATFVFDGERLRVTTFAGHTERAMRHGGAAAGLLAQRPGELVRRLGRLARLETPALEAAVAEAVPRVAPGVLVAALGQIRTPEGGRRVFFPRGGTTWIAPDRRPPIGEERRAALTGLLAGELRARARELPGVGSALLDAGLADLVAPTSDRTASAALVRMPRGSVQPIPRGPLRLFLHWMEQDGARIDLDLSVAVFDESWAFVGVCDYTGLRLGDGAAVHSGDLTSAPAPLGATEYVDLDLRALRMLGGRYAVPVVLSYNTVPFDRLRRGFAGLMSSPGRQFDPVAVEQRFDLAGPAKVLVPFVADLWSRRMRWVDLDLSGVGHGLNVHGYSLRLGRLAQAVEQVYGEGGRVTLWELACWHAGARASNVTVRSGNGSLVRYVRGAGEDADAFTGRLLAGGEPDDVRPPPPDPGFAALVKADLDLPGGTEVYALYPWRLDASKVRLLDAADLLSPLVPARVPARIEA</sequence>
<proteinExistence type="predicted"/>
<evidence type="ECO:0000313" key="3">
    <source>
        <dbReference type="Proteomes" id="UP001501237"/>
    </source>
</evidence>
<dbReference type="Proteomes" id="UP001501237">
    <property type="component" value="Unassembled WGS sequence"/>
</dbReference>
<protein>
    <recommendedName>
        <fullName evidence="1">RING-type domain-containing protein</fullName>
    </recommendedName>
</protein>
<dbReference type="PROSITE" id="PS50089">
    <property type="entry name" value="ZF_RING_2"/>
    <property type="match status" value="1"/>
</dbReference>
<dbReference type="InterPro" id="IPR001841">
    <property type="entry name" value="Znf_RING"/>
</dbReference>
<reference evidence="3" key="1">
    <citation type="journal article" date="2019" name="Int. J. Syst. Evol. Microbiol.">
        <title>The Global Catalogue of Microorganisms (GCM) 10K type strain sequencing project: providing services to taxonomists for standard genome sequencing and annotation.</title>
        <authorList>
            <consortium name="The Broad Institute Genomics Platform"/>
            <consortium name="The Broad Institute Genome Sequencing Center for Infectious Disease"/>
            <person name="Wu L."/>
            <person name="Ma J."/>
        </authorList>
    </citation>
    <scope>NUCLEOTIDE SEQUENCE [LARGE SCALE GENOMIC DNA]</scope>
    <source>
        <strain evidence="3">JCM 9377</strain>
    </source>
</reference>
<dbReference type="RefSeq" id="WP_344824244.1">
    <property type="nucleotide sequence ID" value="NZ_BAAAUV010000004.1"/>
</dbReference>
<keyword evidence="3" id="KW-1185">Reference proteome</keyword>
<gene>
    <name evidence="2" type="ORF">GCM10010468_16730</name>
</gene>
<dbReference type="CDD" id="cd06974">
    <property type="entry name" value="TerD_like"/>
    <property type="match status" value="1"/>
</dbReference>